<gene>
    <name evidence="1" type="ORF">UW92_C0015G0005</name>
</gene>
<dbReference type="EMBL" id="LCKF01000015">
    <property type="protein sequence ID" value="KKT91255.1"/>
    <property type="molecule type" value="Genomic_DNA"/>
</dbReference>
<organism evidence="1 2">
    <name type="scientific">Candidatus Jorgensenbacteria bacterium GW2011_GWA2_45_13</name>
    <dbReference type="NCBI Taxonomy" id="1618662"/>
    <lineage>
        <taxon>Bacteria</taxon>
        <taxon>Candidatus Joergenseniibacteriota</taxon>
    </lineage>
</organism>
<evidence type="ECO:0000313" key="1">
    <source>
        <dbReference type="EMBL" id="KKT91255.1"/>
    </source>
</evidence>
<comment type="caution">
    <text evidence="1">The sequence shown here is derived from an EMBL/GenBank/DDBJ whole genome shotgun (WGS) entry which is preliminary data.</text>
</comment>
<sequence length="98" mass="11189">MNFVTVYIIHRGRKHPYITGDNFTHTVYENAYDSKISMKDLLAYALKHVIAGKSLNGHPIIRELPEESFAVDIYASCYELIANEYDPVPSFQAPQVQI</sequence>
<protein>
    <submittedName>
        <fullName evidence="1">Uncharacterized protein</fullName>
    </submittedName>
</protein>
<reference evidence="1 2" key="1">
    <citation type="journal article" date="2015" name="Nature">
        <title>rRNA introns, odd ribosomes, and small enigmatic genomes across a large radiation of phyla.</title>
        <authorList>
            <person name="Brown C.T."/>
            <person name="Hug L.A."/>
            <person name="Thomas B.C."/>
            <person name="Sharon I."/>
            <person name="Castelle C.J."/>
            <person name="Singh A."/>
            <person name="Wilkins M.J."/>
            <person name="Williams K.H."/>
            <person name="Banfield J.F."/>
        </authorList>
    </citation>
    <scope>NUCLEOTIDE SEQUENCE [LARGE SCALE GENOMIC DNA]</scope>
</reference>
<dbReference type="AlphaFoldDB" id="A0A0G1L654"/>
<evidence type="ECO:0000313" key="2">
    <source>
        <dbReference type="Proteomes" id="UP000033966"/>
    </source>
</evidence>
<name>A0A0G1L654_9BACT</name>
<proteinExistence type="predicted"/>
<accession>A0A0G1L654</accession>
<dbReference type="Proteomes" id="UP000033966">
    <property type="component" value="Unassembled WGS sequence"/>
</dbReference>